<dbReference type="Proteomes" id="UP001527181">
    <property type="component" value="Unassembled WGS sequence"/>
</dbReference>
<dbReference type="InterPro" id="IPR022291">
    <property type="entry name" value="Bacteriocin_synth_cyclodeHase"/>
</dbReference>
<evidence type="ECO:0000313" key="3">
    <source>
        <dbReference type="Proteomes" id="UP001527181"/>
    </source>
</evidence>
<dbReference type="PROSITE" id="PS51664">
    <property type="entry name" value="YCAO"/>
    <property type="match status" value="1"/>
</dbReference>
<comment type="caution">
    <text evidence="2">The sequence shown here is derived from an EMBL/GenBank/DDBJ whole genome shotgun (WGS) entry which is preliminary data.</text>
</comment>
<dbReference type="PANTHER" id="PTHR37809">
    <property type="entry name" value="RIBOSOMAL PROTEIN S12 METHYLTHIOTRANSFERASE ACCESSORY FACTOR YCAO"/>
    <property type="match status" value="1"/>
</dbReference>
<gene>
    <name evidence="2" type="ORF">M5X12_06180</name>
</gene>
<dbReference type="InterPro" id="IPR027624">
    <property type="entry name" value="TOMM_cyclo_SagD"/>
</dbReference>
<reference evidence="2 3" key="1">
    <citation type="submission" date="2022-05" db="EMBL/GenBank/DDBJ databases">
        <title>Genome Sequencing of Bee-Associated Microbes.</title>
        <authorList>
            <person name="Dunlap C."/>
        </authorList>
    </citation>
    <scope>NUCLEOTIDE SEQUENCE [LARGE SCALE GENOMIC DNA]</scope>
    <source>
        <strain evidence="2 3">NRRL B-04010</strain>
    </source>
</reference>
<evidence type="ECO:0000313" key="2">
    <source>
        <dbReference type="EMBL" id="MCY9760163.1"/>
    </source>
</evidence>
<dbReference type="Gene3D" id="3.30.40.250">
    <property type="match status" value="1"/>
</dbReference>
<dbReference type="EMBL" id="JAMDNP010000010">
    <property type="protein sequence ID" value="MCY9760163.1"/>
    <property type="molecule type" value="Genomic_DNA"/>
</dbReference>
<dbReference type="NCBIfam" id="TIGR03604">
    <property type="entry name" value="TOMM_cyclo_SagD"/>
    <property type="match status" value="1"/>
</dbReference>
<sequence length="648" mass="72690">MSAVLIIGKGTLADIVYTRLQEHSEWTVARIGNINEDMPKASIAIVLQEQENLGLLLEVNEKVKPLEIPWFPAYISEEEGIIGPLTRSDSAGCFQCAATRLSLAGSSRSPGKDMLMMLVSPDYIPQDAPRIDTAAYRSMALLIEEETANILNGKKVFTEGHVYIMNLRSLDTSLHYICPNGACPVCGSLPDDSPESAWIMFKPSFKVGNSFRCRSMNDLQKVLFNDYLDRRSGIFNKVELFLSSIFADAVVNLPLGYYDEVTGGRSHSFASSQLTAVLEGLERYCGISPRGKRPVIFDSYSRLKEVALNPTTVGLHAKVQYEQEYFPFVPFDPDNSIEWVWGYSFLQERPILVPHLLAYYSLGNEGSFVYETSNGCAVGGSLEEAMLYGIFEVVERDSFLMAWYAKLPCPRLDPYTSGDQELLLMIHRIKAVLGYEVHLYNTTTENGIPSIWAIAKGKPEHEVSLVCAAGAHLDPVRAAKSAVYELSGMILMVTNRWKERSSEAHSMYRDSYEVLQMEDHALLYCLPEAAARLQFLIADEGRPVRSFADEFPAMELNTDLTEDVKRVVDIFRQLQLDVIVVDQSSSETLRNGLHCVKVLIPGMLPMTFGHHLRRLEGIDRVLDVPMKLGYVNRRLAPEELNPYPHPFP</sequence>
<keyword evidence="3" id="KW-1185">Reference proteome</keyword>
<dbReference type="Gene3D" id="3.40.50.720">
    <property type="entry name" value="NAD(P)-binding Rossmann-like Domain"/>
    <property type="match status" value="1"/>
</dbReference>
<organism evidence="2 3">
    <name type="scientific">Paenibacillus alvei</name>
    <name type="common">Bacillus alvei</name>
    <dbReference type="NCBI Taxonomy" id="44250"/>
    <lineage>
        <taxon>Bacteria</taxon>
        <taxon>Bacillati</taxon>
        <taxon>Bacillota</taxon>
        <taxon>Bacilli</taxon>
        <taxon>Bacillales</taxon>
        <taxon>Paenibacillaceae</taxon>
        <taxon>Paenibacillus</taxon>
    </lineage>
</organism>
<dbReference type="Gene3D" id="3.30.160.660">
    <property type="match status" value="1"/>
</dbReference>
<proteinExistence type="predicted"/>
<evidence type="ECO:0000259" key="1">
    <source>
        <dbReference type="PROSITE" id="PS51664"/>
    </source>
</evidence>
<dbReference type="Gene3D" id="3.30.1330.230">
    <property type="match status" value="1"/>
</dbReference>
<name>A0ABT4GTY0_PAEAL</name>
<dbReference type="NCBIfam" id="TIGR03882">
    <property type="entry name" value="cyclo_dehyd_2"/>
    <property type="match status" value="1"/>
</dbReference>
<dbReference type="InterPro" id="IPR003776">
    <property type="entry name" value="YcaO-like_dom"/>
</dbReference>
<dbReference type="PANTHER" id="PTHR37809:SF1">
    <property type="entry name" value="RIBOSOMAL PROTEIN S12 METHYLTHIOTRANSFERASE ACCESSORY FACTOR YCAO"/>
    <property type="match status" value="1"/>
</dbReference>
<protein>
    <submittedName>
        <fullName evidence="2">TOMM leader peptide-binding protein</fullName>
    </submittedName>
</protein>
<dbReference type="RefSeq" id="WP_268600034.1">
    <property type="nucleotide sequence ID" value="NZ_JAMDNP010000010.1"/>
</dbReference>
<feature type="domain" description="YcaO" evidence="1">
    <location>
        <begin position="264"/>
        <end position="648"/>
    </location>
</feature>
<dbReference type="Pfam" id="PF02624">
    <property type="entry name" value="YcaO"/>
    <property type="match status" value="1"/>
</dbReference>
<accession>A0ABT4GTY0</accession>